<evidence type="ECO:0000259" key="7">
    <source>
        <dbReference type="PROSITE" id="PS50089"/>
    </source>
</evidence>
<dbReference type="Pfam" id="PF13920">
    <property type="entry name" value="zf-C3HC4_3"/>
    <property type="match status" value="1"/>
</dbReference>
<feature type="compositionally biased region" description="Low complexity" evidence="6">
    <location>
        <begin position="401"/>
        <end position="413"/>
    </location>
</feature>
<evidence type="ECO:0000256" key="1">
    <source>
        <dbReference type="ARBA" id="ARBA00022723"/>
    </source>
</evidence>
<keyword evidence="1 5" id="KW-0479">Metal-binding</keyword>
<dbReference type="InterPro" id="IPR000571">
    <property type="entry name" value="Znf_CCCH"/>
</dbReference>
<keyword evidence="2 5" id="KW-0863">Zinc-finger</keyword>
<proteinExistence type="predicted"/>
<sequence length="726" mass="81609">MAYVIQEDKAKDLRRFGLHYVTSSVGTKEEETNIEAKLKHSLQSVITLPIPGESSRKAMNSDKVHEESGSNDLLEIESRLEEDQGNLLQVYKNEVFPQVVVKVPAVKKENKELARELQPCHSSAFEWFICDEPCTYTRIVVIQTEKLNLLLPLQAKEAVFVHKGIYDAAKNIHEQVIPEVMNHLQEHGDHAKLQFTGHSLGGSVSVLISLMLSTKNLIKPCAVKPVVTFGSPFVFCGGQKLFDELMLDETHICNVIMHQDIVPRCFSCNYPDYLVLILTCLNSSLHSHPCLIENAANAVRVFLNSPHPIQILSDVPQAYGSEGTILENHDSSNYLKAINELLLSSATVADTIRHRESRFWFLYGCVAIAVQSRGHRSSVRRFPFNSKMTDSSEAQSPGKGTQQSETEPQQSEQVCNFFRKPTKGKNIRKRAVNDDEDEESKNEASLLQNLKKAAKPDNKLYFSTGRSKSADVAADSNTEPDKPIFQFESSKEIQVQSDSRATATLETETEFTKDARAIREKVLKRAEEALKGKGTSSGGEKLYTGMHGYVDHKAGFRRELTVASEKAGGSHGPLRASAHIRVTARFDYQPDICKDYKETGYCGYGDSCKFMHDRGDYKSGWQLEKEWEEAEKARKRNLAMGLDDDDEAGVNLSDDDDDDSLPFACFICRKPFVDPVVTKCKHYFCEHCALKHHQKNKKCFVCNQPTLGMFNAAHEIRKKMAEEGKR</sequence>
<dbReference type="PROSITE" id="PS50089">
    <property type="entry name" value="ZF_RING_2"/>
    <property type="match status" value="1"/>
</dbReference>
<evidence type="ECO:0000256" key="5">
    <source>
        <dbReference type="PROSITE-ProRule" id="PRU00723"/>
    </source>
</evidence>
<dbReference type="SUPFAM" id="SSF53474">
    <property type="entry name" value="alpha/beta-Hydrolases"/>
    <property type="match status" value="1"/>
</dbReference>
<organism evidence="9 10">
    <name type="scientific">Corchorus olitorius</name>
    <dbReference type="NCBI Taxonomy" id="93759"/>
    <lineage>
        <taxon>Eukaryota</taxon>
        <taxon>Viridiplantae</taxon>
        <taxon>Streptophyta</taxon>
        <taxon>Embryophyta</taxon>
        <taxon>Tracheophyta</taxon>
        <taxon>Spermatophyta</taxon>
        <taxon>Magnoliopsida</taxon>
        <taxon>eudicotyledons</taxon>
        <taxon>Gunneridae</taxon>
        <taxon>Pentapetalae</taxon>
        <taxon>rosids</taxon>
        <taxon>malvids</taxon>
        <taxon>Malvales</taxon>
        <taxon>Malvaceae</taxon>
        <taxon>Grewioideae</taxon>
        <taxon>Apeibeae</taxon>
        <taxon>Corchorus</taxon>
    </lineage>
</organism>
<dbReference type="GO" id="GO:0008270">
    <property type="term" value="F:zinc ion binding"/>
    <property type="evidence" value="ECO:0007669"/>
    <property type="project" value="UniProtKB-KW"/>
</dbReference>
<evidence type="ECO:0000256" key="6">
    <source>
        <dbReference type="SAM" id="MobiDB-lite"/>
    </source>
</evidence>
<dbReference type="InterPro" id="IPR029058">
    <property type="entry name" value="AB_hydrolase_fold"/>
</dbReference>
<dbReference type="SMART" id="SM00356">
    <property type="entry name" value="ZnF_C3H1"/>
    <property type="match status" value="1"/>
</dbReference>
<dbReference type="GO" id="GO:0006629">
    <property type="term" value="P:lipid metabolic process"/>
    <property type="evidence" value="ECO:0007669"/>
    <property type="project" value="InterPro"/>
</dbReference>
<dbReference type="Pfam" id="PF01764">
    <property type="entry name" value="Lipase_3"/>
    <property type="match status" value="1"/>
</dbReference>
<dbReference type="PROSITE" id="PS00518">
    <property type="entry name" value="ZF_RING_1"/>
    <property type="match status" value="1"/>
</dbReference>
<dbReference type="Gene3D" id="3.40.50.1820">
    <property type="entry name" value="alpha/beta hydrolase"/>
    <property type="match status" value="1"/>
</dbReference>
<comment type="caution">
    <text evidence="9">The sequence shown here is derived from an EMBL/GenBank/DDBJ whole genome shotgun (WGS) entry which is preliminary data.</text>
</comment>
<dbReference type="PANTHER" id="PTHR12930:SF0">
    <property type="entry name" value="RING FINGER PROTEIN 113B"/>
    <property type="match status" value="1"/>
</dbReference>
<protein>
    <submittedName>
        <fullName evidence="9">Zinc finger, CCCH-type</fullName>
    </submittedName>
</protein>
<dbReference type="InterPro" id="IPR039971">
    <property type="entry name" value="CWC24-like"/>
</dbReference>
<keyword evidence="4 5" id="KW-0862">Zinc</keyword>
<evidence type="ECO:0000313" key="9">
    <source>
        <dbReference type="EMBL" id="OMO88561.1"/>
    </source>
</evidence>
<dbReference type="SMART" id="SM00184">
    <property type="entry name" value="RING"/>
    <property type="match status" value="1"/>
</dbReference>
<evidence type="ECO:0000313" key="10">
    <source>
        <dbReference type="Proteomes" id="UP000187203"/>
    </source>
</evidence>
<dbReference type="PROSITE" id="PS50103">
    <property type="entry name" value="ZF_C3H1"/>
    <property type="match status" value="1"/>
</dbReference>
<dbReference type="AlphaFoldDB" id="A0A1R3J162"/>
<dbReference type="STRING" id="93759.A0A1R3J162"/>
<keyword evidence="10" id="KW-1185">Reference proteome</keyword>
<dbReference type="Pfam" id="PF00642">
    <property type="entry name" value="zf-CCCH"/>
    <property type="match status" value="1"/>
</dbReference>
<evidence type="ECO:0000256" key="4">
    <source>
        <dbReference type="ARBA" id="ARBA00022833"/>
    </source>
</evidence>
<feature type="compositionally biased region" description="Basic residues" evidence="6">
    <location>
        <begin position="420"/>
        <end position="430"/>
    </location>
</feature>
<dbReference type="OrthoDB" id="25761at2759"/>
<keyword evidence="3" id="KW-0378">Hydrolase</keyword>
<gene>
    <name evidence="9" type="ORF">COLO4_20208</name>
</gene>
<dbReference type="InterPro" id="IPR002921">
    <property type="entry name" value="Fungal_lipase-type"/>
</dbReference>
<dbReference type="SUPFAM" id="SSF90229">
    <property type="entry name" value="CCCH zinc finger"/>
    <property type="match status" value="1"/>
</dbReference>
<dbReference type="Proteomes" id="UP000187203">
    <property type="component" value="Unassembled WGS sequence"/>
</dbReference>
<dbReference type="CDD" id="cd00519">
    <property type="entry name" value="Lipase_3"/>
    <property type="match status" value="1"/>
</dbReference>
<dbReference type="EMBL" id="AWUE01017048">
    <property type="protein sequence ID" value="OMO88561.1"/>
    <property type="molecule type" value="Genomic_DNA"/>
</dbReference>
<dbReference type="GO" id="GO:0005684">
    <property type="term" value="C:U2-type spliceosomal complex"/>
    <property type="evidence" value="ECO:0007669"/>
    <property type="project" value="TreeGrafter"/>
</dbReference>
<evidence type="ECO:0000259" key="8">
    <source>
        <dbReference type="PROSITE" id="PS50103"/>
    </source>
</evidence>
<dbReference type="InterPro" id="IPR013083">
    <property type="entry name" value="Znf_RING/FYVE/PHD"/>
</dbReference>
<dbReference type="FunFam" id="3.30.40.10:FF:000045">
    <property type="entry name" value="RING finger protein 113A"/>
    <property type="match status" value="1"/>
</dbReference>
<dbReference type="Gene3D" id="4.10.1000.10">
    <property type="entry name" value="Zinc finger, CCCH-type"/>
    <property type="match status" value="1"/>
</dbReference>
<dbReference type="PANTHER" id="PTHR12930">
    <property type="entry name" value="ZINC FINGER PROTEIN 183"/>
    <property type="match status" value="1"/>
</dbReference>
<feature type="region of interest" description="Disordered" evidence="6">
    <location>
        <begin position="381"/>
        <end position="450"/>
    </location>
</feature>
<dbReference type="InterPro" id="IPR017907">
    <property type="entry name" value="Znf_RING_CS"/>
</dbReference>
<dbReference type="Gene3D" id="3.30.40.10">
    <property type="entry name" value="Zinc/RING finger domain, C3HC4 (zinc finger)"/>
    <property type="match status" value="1"/>
</dbReference>
<dbReference type="GO" id="GO:0034247">
    <property type="term" value="P:snoRNA splicing"/>
    <property type="evidence" value="ECO:0007669"/>
    <property type="project" value="TreeGrafter"/>
</dbReference>
<dbReference type="CDD" id="cd16539">
    <property type="entry name" value="RING-HC_RNF113A_B"/>
    <property type="match status" value="1"/>
</dbReference>
<feature type="compositionally biased region" description="Polar residues" evidence="6">
    <location>
        <begin position="386"/>
        <end position="400"/>
    </location>
</feature>
<feature type="zinc finger region" description="C3H1-type" evidence="5">
    <location>
        <begin position="587"/>
        <end position="615"/>
    </location>
</feature>
<accession>A0A1R3J162</accession>
<dbReference type="InterPro" id="IPR036855">
    <property type="entry name" value="Znf_CCCH_sf"/>
</dbReference>
<evidence type="ECO:0000256" key="3">
    <source>
        <dbReference type="ARBA" id="ARBA00022801"/>
    </source>
</evidence>
<dbReference type="SUPFAM" id="SSF57850">
    <property type="entry name" value="RING/U-box"/>
    <property type="match status" value="1"/>
</dbReference>
<dbReference type="GO" id="GO:0016787">
    <property type="term" value="F:hydrolase activity"/>
    <property type="evidence" value="ECO:0007669"/>
    <property type="project" value="UniProtKB-KW"/>
</dbReference>
<name>A0A1R3J162_9ROSI</name>
<dbReference type="FunFam" id="4.10.1000.10:FF:000014">
    <property type="entry name" value="Zinc finger CCCH domain-containing protein 1"/>
    <property type="match status" value="1"/>
</dbReference>
<dbReference type="InterPro" id="IPR001841">
    <property type="entry name" value="Znf_RING"/>
</dbReference>
<evidence type="ECO:0000256" key="2">
    <source>
        <dbReference type="ARBA" id="ARBA00022771"/>
    </source>
</evidence>
<feature type="domain" description="RING-type" evidence="7">
    <location>
        <begin position="665"/>
        <end position="703"/>
    </location>
</feature>
<feature type="domain" description="C3H1-type" evidence="8">
    <location>
        <begin position="587"/>
        <end position="615"/>
    </location>
</feature>
<reference evidence="10" key="1">
    <citation type="submission" date="2013-09" db="EMBL/GenBank/DDBJ databases">
        <title>Corchorus olitorius genome sequencing.</title>
        <authorList>
            <person name="Alam M."/>
            <person name="Haque M.S."/>
            <person name="Islam M.S."/>
            <person name="Emdad E.M."/>
            <person name="Islam M.M."/>
            <person name="Ahmed B."/>
            <person name="Halim A."/>
            <person name="Hossen Q.M.M."/>
            <person name="Hossain M.Z."/>
            <person name="Ahmed R."/>
            <person name="Khan M.M."/>
            <person name="Islam R."/>
            <person name="Rashid M.M."/>
            <person name="Khan S.A."/>
            <person name="Rahman M.S."/>
            <person name="Alam M."/>
            <person name="Yahiya A.S."/>
            <person name="Khan M.S."/>
            <person name="Azam M.S."/>
            <person name="Haque T."/>
            <person name="Lashkar M.Z.H."/>
            <person name="Akhand A.I."/>
            <person name="Morshed G."/>
            <person name="Roy S."/>
            <person name="Uddin K.S."/>
            <person name="Rabeya T."/>
            <person name="Hossain A.S."/>
            <person name="Chowdhury A."/>
            <person name="Snigdha A.R."/>
            <person name="Mortoza M.S."/>
            <person name="Matin S.A."/>
            <person name="Hoque S.M.E."/>
            <person name="Islam M.K."/>
            <person name="Roy D.K."/>
            <person name="Haider R."/>
            <person name="Moosa M.M."/>
            <person name="Elias S.M."/>
            <person name="Hasan A.M."/>
            <person name="Jahan S."/>
            <person name="Shafiuddin M."/>
            <person name="Mahmood N."/>
            <person name="Shommy N.S."/>
        </authorList>
    </citation>
    <scope>NUCLEOTIDE SEQUENCE [LARGE SCALE GENOMIC DNA]</scope>
    <source>
        <strain evidence="10">cv. O-4</strain>
    </source>
</reference>